<dbReference type="RefSeq" id="WP_007106153.1">
    <property type="nucleotide sequence ID" value="NZ_BAER01000107.1"/>
</dbReference>
<dbReference type="Proteomes" id="UP000006322">
    <property type="component" value="Unassembled WGS sequence"/>
</dbReference>
<protein>
    <submittedName>
        <fullName evidence="1">Uncharacterized protein</fullName>
    </submittedName>
</protein>
<comment type="caution">
    <text evidence="1">The sequence shown here is derived from an EMBL/GenBank/DDBJ whole genome shotgun (WGS) entry which is preliminary data.</text>
</comment>
<name>K7A0A6_9ALTE</name>
<evidence type="ECO:0000313" key="1">
    <source>
        <dbReference type="EMBL" id="GAC34388.1"/>
    </source>
</evidence>
<dbReference type="AlphaFoldDB" id="K7A0A6"/>
<dbReference type="STRING" id="1129793.GPLA_3499"/>
<keyword evidence="2" id="KW-1185">Reference proteome</keyword>
<sequence length="77" mass="8945">MNTLICYRMNERSKNTEGIFAKIIRQAIVFEALGHDARLIYMSLINITLSTLQPIEVHNQFSVSFWNKSVLSELIWS</sequence>
<accession>K7A0A6</accession>
<organism evidence="1 2">
    <name type="scientific">Paraglaciecola polaris LMG 21857</name>
    <dbReference type="NCBI Taxonomy" id="1129793"/>
    <lineage>
        <taxon>Bacteria</taxon>
        <taxon>Pseudomonadati</taxon>
        <taxon>Pseudomonadota</taxon>
        <taxon>Gammaproteobacteria</taxon>
        <taxon>Alteromonadales</taxon>
        <taxon>Alteromonadaceae</taxon>
        <taxon>Paraglaciecola</taxon>
    </lineage>
</organism>
<evidence type="ECO:0000313" key="2">
    <source>
        <dbReference type="Proteomes" id="UP000006322"/>
    </source>
</evidence>
<reference evidence="2" key="1">
    <citation type="journal article" date="2014" name="Environ. Microbiol.">
        <title>Comparative genomics of the marine bacterial genus Glaciecola reveals the high degree of genomic diversity and genomic characteristic for cold adaptation.</title>
        <authorList>
            <person name="Qin Q.L."/>
            <person name="Xie B.B."/>
            <person name="Yu Y."/>
            <person name="Shu Y.L."/>
            <person name="Rong J.C."/>
            <person name="Zhang Y.J."/>
            <person name="Zhao D.L."/>
            <person name="Chen X.L."/>
            <person name="Zhang X.Y."/>
            <person name="Chen B."/>
            <person name="Zhou B.C."/>
            <person name="Zhang Y.Z."/>
        </authorList>
    </citation>
    <scope>NUCLEOTIDE SEQUENCE [LARGE SCALE GENOMIC DNA]</scope>
    <source>
        <strain evidence="2">LMG 21857</strain>
    </source>
</reference>
<gene>
    <name evidence="1" type="ORF">GPLA_3499</name>
</gene>
<dbReference type="EMBL" id="BAER01000107">
    <property type="protein sequence ID" value="GAC34388.1"/>
    <property type="molecule type" value="Genomic_DNA"/>
</dbReference>
<dbReference type="OrthoDB" id="6385861at2"/>
<proteinExistence type="predicted"/>